<dbReference type="GO" id="GO:0004497">
    <property type="term" value="F:monooxygenase activity"/>
    <property type="evidence" value="ECO:0007669"/>
    <property type="project" value="UniProtKB-KW"/>
</dbReference>
<dbReference type="EMBL" id="PXOA01000190">
    <property type="protein sequence ID" value="RFU78922.1"/>
    <property type="molecule type" value="Genomic_DNA"/>
</dbReference>
<evidence type="ECO:0000256" key="4">
    <source>
        <dbReference type="ARBA" id="ARBA00022723"/>
    </source>
</evidence>
<dbReference type="Gene3D" id="1.10.630.10">
    <property type="entry name" value="Cytochrome P450"/>
    <property type="match status" value="2"/>
</dbReference>
<keyword evidence="4 7" id="KW-0479">Metal-binding</keyword>
<gene>
    <name evidence="9" type="ORF">TARUN_3318</name>
</gene>
<comment type="cofactor">
    <cofactor evidence="1 7">
        <name>heme</name>
        <dbReference type="ChEBI" id="CHEBI:30413"/>
    </cofactor>
</comment>
<sequence>MSEEFLAPILGPNVIATANGAIWKRLHNAMAPAFSWSNIRNLTTVLVDEISLFRDGLDKYAKTGEVFSAEELSAKLIFDVIGRVVFNFRLHAQTTPSPYLRDLREMLELAHGQTDLIASYNPIARVTTWWRRRKVLGRLHALILGKFIIMLLSKAPNARDKLRQEHNDVFGKDLNDTIKSLLNAPERLQDLPYTEAVIKETLRLFPVGFGIREAPAGSQVTFQEKTFAIDGHQAIALNAHDVHYNTEFFPDTCIFLPERWLDTNGGVPRSHFRSFGRGKRACLGQPLAMNELKVIMVMLMRDYEFECAGLKPNSKPRVSHTNLDTIYGDIIFQELGIEARPRGGMMMTVKKLKDEISYDVSI</sequence>
<dbReference type="Pfam" id="PF00067">
    <property type="entry name" value="p450"/>
    <property type="match status" value="2"/>
</dbReference>
<dbReference type="STRING" id="490622.A0A395NS61"/>
<protein>
    <submittedName>
        <fullName evidence="9">Cytochrome p450</fullName>
    </submittedName>
</protein>
<dbReference type="GO" id="GO:0005506">
    <property type="term" value="F:iron ion binding"/>
    <property type="evidence" value="ECO:0007669"/>
    <property type="project" value="InterPro"/>
</dbReference>
<organism evidence="9 10">
    <name type="scientific">Trichoderma arundinaceum</name>
    <dbReference type="NCBI Taxonomy" id="490622"/>
    <lineage>
        <taxon>Eukaryota</taxon>
        <taxon>Fungi</taxon>
        <taxon>Dikarya</taxon>
        <taxon>Ascomycota</taxon>
        <taxon>Pezizomycotina</taxon>
        <taxon>Sordariomycetes</taxon>
        <taxon>Hypocreomycetidae</taxon>
        <taxon>Hypocreales</taxon>
        <taxon>Hypocreaceae</taxon>
        <taxon>Trichoderma</taxon>
    </lineage>
</organism>
<dbReference type="GO" id="GO:0016705">
    <property type="term" value="F:oxidoreductase activity, acting on paired donors, with incorporation or reduction of molecular oxygen"/>
    <property type="evidence" value="ECO:0007669"/>
    <property type="project" value="InterPro"/>
</dbReference>
<comment type="similarity">
    <text evidence="2 8">Belongs to the cytochrome P450 family.</text>
</comment>
<evidence type="ECO:0000256" key="8">
    <source>
        <dbReference type="RuleBase" id="RU000461"/>
    </source>
</evidence>
<accession>A0A395NS61</accession>
<dbReference type="InterPro" id="IPR036396">
    <property type="entry name" value="Cyt_P450_sf"/>
</dbReference>
<reference evidence="9 10" key="1">
    <citation type="journal article" date="2018" name="PLoS Pathog.">
        <title>Evolution of structural diversity of trichothecenes, a family of toxins produced by plant pathogenic and entomopathogenic fungi.</title>
        <authorList>
            <person name="Proctor R.H."/>
            <person name="McCormick S.P."/>
            <person name="Kim H.S."/>
            <person name="Cardoza R.E."/>
            <person name="Stanley A.M."/>
            <person name="Lindo L."/>
            <person name="Kelly A."/>
            <person name="Brown D.W."/>
            <person name="Lee T."/>
            <person name="Vaughan M.M."/>
            <person name="Alexander N.J."/>
            <person name="Busman M."/>
            <person name="Gutierrez S."/>
        </authorList>
    </citation>
    <scope>NUCLEOTIDE SEQUENCE [LARGE SCALE GENOMIC DNA]</scope>
    <source>
        <strain evidence="9 10">IBT 40837</strain>
    </source>
</reference>
<dbReference type="InterPro" id="IPR017972">
    <property type="entry name" value="Cyt_P450_CS"/>
</dbReference>
<keyword evidence="6 8" id="KW-0503">Monooxygenase</keyword>
<dbReference type="PROSITE" id="PS00086">
    <property type="entry name" value="CYTOCHROME_P450"/>
    <property type="match status" value="1"/>
</dbReference>
<comment type="caution">
    <text evidence="9">The sequence shown here is derived from an EMBL/GenBank/DDBJ whole genome shotgun (WGS) entry which is preliminary data.</text>
</comment>
<evidence type="ECO:0000256" key="5">
    <source>
        <dbReference type="ARBA" id="ARBA00023004"/>
    </source>
</evidence>
<dbReference type="PRINTS" id="PR00465">
    <property type="entry name" value="EP450IV"/>
</dbReference>
<evidence type="ECO:0000256" key="7">
    <source>
        <dbReference type="PIRSR" id="PIRSR602403-1"/>
    </source>
</evidence>
<dbReference type="PANTHER" id="PTHR24305:SF166">
    <property type="entry name" value="CYTOCHROME P450 12A4, MITOCHONDRIAL-RELATED"/>
    <property type="match status" value="1"/>
</dbReference>
<evidence type="ECO:0000256" key="3">
    <source>
        <dbReference type="ARBA" id="ARBA00022617"/>
    </source>
</evidence>
<dbReference type="InterPro" id="IPR002403">
    <property type="entry name" value="Cyt_P450_E_grp-IV"/>
</dbReference>
<feature type="binding site" description="axial binding residue" evidence="7">
    <location>
        <position position="282"/>
    </location>
    <ligand>
        <name>heme</name>
        <dbReference type="ChEBI" id="CHEBI:30413"/>
    </ligand>
    <ligandPart>
        <name>Fe</name>
        <dbReference type="ChEBI" id="CHEBI:18248"/>
    </ligandPart>
</feature>
<evidence type="ECO:0000256" key="2">
    <source>
        <dbReference type="ARBA" id="ARBA00010617"/>
    </source>
</evidence>
<keyword evidence="8" id="KW-0560">Oxidoreductase</keyword>
<name>A0A395NS61_TRIAR</name>
<dbReference type="OrthoDB" id="10029320at2759"/>
<evidence type="ECO:0000256" key="6">
    <source>
        <dbReference type="ARBA" id="ARBA00023033"/>
    </source>
</evidence>
<dbReference type="SUPFAM" id="SSF48264">
    <property type="entry name" value="Cytochrome P450"/>
    <property type="match status" value="1"/>
</dbReference>
<dbReference type="AlphaFoldDB" id="A0A395NS61"/>
<dbReference type="PANTHER" id="PTHR24305">
    <property type="entry name" value="CYTOCHROME P450"/>
    <property type="match status" value="1"/>
</dbReference>
<dbReference type="GO" id="GO:0020037">
    <property type="term" value="F:heme binding"/>
    <property type="evidence" value="ECO:0007669"/>
    <property type="project" value="InterPro"/>
</dbReference>
<evidence type="ECO:0000256" key="1">
    <source>
        <dbReference type="ARBA" id="ARBA00001971"/>
    </source>
</evidence>
<dbReference type="PRINTS" id="PR00385">
    <property type="entry name" value="P450"/>
</dbReference>
<dbReference type="Proteomes" id="UP000266272">
    <property type="component" value="Unassembled WGS sequence"/>
</dbReference>
<proteinExistence type="inferred from homology"/>
<keyword evidence="3 7" id="KW-0349">Heme</keyword>
<evidence type="ECO:0000313" key="9">
    <source>
        <dbReference type="EMBL" id="RFU78922.1"/>
    </source>
</evidence>
<keyword evidence="5 7" id="KW-0408">Iron</keyword>
<dbReference type="InterPro" id="IPR050121">
    <property type="entry name" value="Cytochrome_P450_monoxygenase"/>
</dbReference>
<dbReference type="InterPro" id="IPR001128">
    <property type="entry name" value="Cyt_P450"/>
</dbReference>
<evidence type="ECO:0000313" key="10">
    <source>
        <dbReference type="Proteomes" id="UP000266272"/>
    </source>
</evidence>
<keyword evidence="10" id="KW-1185">Reference proteome</keyword>